<accession>A0A0B2V7F5</accession>
<gene>
    <name evidence="2" type="ORF">Tcan_00224</name>
</gene>
<evidence type="ECO:0000313" key="2">
    <source>
        <dbReference type="EMBL" id="KHN77444.1"/>
    </source>
</evidence>
<organism evidence="2 3">
    <name type="scientific">Toxocara canis</name>
    <name type="common">Canine roundworm</name>
    <dbReference type="NCBI Taxonomy" id="6265"/>
    <lineage>
        <taxon>Eukaryota</taxon>
        <taxon>Metazoa</taxon>
        <taxon>Ecdysozoa</taxon>
        <taxon>Nematoda</taxon>
        <taxon>Chromadorea</taxon>
        <taxon>Rhabditida</taxon>
        <taxon>Spirurina</taxon>
        <taxon>Ascaridomorpha</taxon>
        <taxon>Ascaridoidea</taxon>
        <taxon>Toxocaridae</taxon>
        <taxon>Toxocara</taxon>
    </lineage>
</organism>
<feature type="chain" id="PRO_5002095302" evidence="1">
    <location>
        <begin position="37"/>
        <end position="99"/>
    </location>
</feature>
<comment type="caution">
    <text evidence="2">The sequence shown here is derived from an EMBL/GenBank/DDBJ whole genome shotgun (WGS) entry which is preliminary data.</text>
</comment>
<proteinExistence type="predicted"/>
<dbReference type="OrthoDB" id="5813613at2759"/>
<feature type="signal peptide" evidence="1">
    <location>
        <begin position="1"/>
        <end position="36"/>
    </location>
</feature>
<sequence>MAADNTSFKAMFTFRSVIFSFLGSLTLAILLHTVKAEQDNRQIVITKDDLIRALYAYMLSEPKLPQDSDEFRRELRSGKPTFIRFGKRIPSLVANSGSN</sequence>
<keyword evidence="3" id="KW-1185">Reference proteome</keyword>
<dbReference type="EMBL" id="JPKZ01002282">
    <property type="protein sequence ID" value="KHN77444.1"/>
    <property type="molecule type" value="Genomic_DNA"/>
</dbReference>
<reference evidence="2 3" key="1">
    <citation type="submission" date="2014-11" db="EMBL/GenBank/DDBJ databases">
        <title>Genetic blueprint of the zoonotic pathogen Toxocara canis.</title>
        <authorList>
            <person name="Zhu X.-Q."/>
            <person name="Korhonen P.K."/>
            <person name="Cai H."/>
            <person name="Young N.D."/>
            <person name="Nejsum P."/>
            <person name="von Samson-Himmelstjerna G."/>
            <person name="Boag P.R."/>
            <person name="Tan P."/>
            <person name="Li Q."/>
            <person name="Min J."/>
            <person name="Yang Y."/>
            <person name="Wang X."/>
            <person name="Fang X."/>
            <person name="Hall R.S."/>
            <person name="Hofmann A."/>
            <person name="Sternberg P.W."/>
            <person name="Jex A.R."/>
            <person name="Gasser R.B."/>
        </authorList>
    </citation>
    <scope>NUCLEOTIDE SEQUENCE [LARGE SCALE GENOMIC DNA]</scope>
    <source>
        <strain evidence="2">PN_DK_2014</strain>
    </source>
</reference>
<evidence type="ECO:0000313" key="3">
    <source>
        <dbReference type="Proteomes" id="UP000031036"/>
    </source>
</evidence>
<keyword evidence="1" id="KW-0732">Signal</keyword>
<protein>
    <submittedName>
        <fullName evidence="2">Uncharacterized protein</fullName>
    </submittedName>
</protein>
<evidence type="ECO:0000256" key="1">
    <source>
        <dbReference type="SAM" id="SignalP"/>
    </source>
</evidence>
<name>A0A0B2V7F5_TOXCA</name>
<dbReference type="AlphaFoldDB" id="A0A0B2V7F5"/>
<dbReference type="Proteomes" id="UP000031036">
    <property type="component" value="Unassembled WGS sequence"/>
</dbReference>